<keyword evidence="1" id="KW-1133">Transmembrane helix</keyword>
<evidence type="ECO:0000256" key="1">
    <source>
        <dbReference type="SAM" id="Phobius"/>
    </source>
</evidence>
<keyword evidence="1" id="KW-0472">Membrane</keyword>
<dbReference type="RefSeq" id="WP_262655177.1">
    <property type="nucleotide sequence ID" value="NZ_JAOQKE010000015.1"/>
</dbReference>
<feature type="transmembrane region" description="Helical" evidence="1">
    <location>
        <begin position="74"/>
        <end position="94"/>
    </location>
</feature>
<reference evidence="2 3" key="1">
    <citation type="journal article" date="2021" name="ISME Commun">
        <title>Automated analysis of genomic sequences facilitates high-throughput and comprehensive description of bacteria.</title>
        <authorList>
            <person name="Hitch T.C.A."/>
        </authorList>
    </citation>
    <scope>NUCLEOTIDE SEQUENCE [LARGE SCALE GENOMIC DNA]</scope>
    <source>
        <strain evidence="2 3">Sanger_29</strain>
    </source>
</reference>
<sequence>MSYYNIDFLIAAMIILLLILYHFLRQRRAKDLNNQVFLLFAVLGTMDVAAELLSNYCITSYNSELGMTAWFSTTIFYLFQALLPYTLIFYVHTLHDHNVISIKKC</sequence>
<dbReference type="Proteomes" id="UP001652338">
    <property type="component" value="Unassembled WGS sequence"/>
</dbReference>
<organism evidence="2 3">
    <name type="scientific">Muricoprocola aceti</name>
    <dbReference type="NCBI Taxonomy" id="2981772"/>
    <lineage>
        <taxon>Bacteria</taxon>
        <taxon>Bacillati</taxon>
        <taxon>Bacillota</taxon>
        <taxon>Clostridia</taxon>
        <taxon>Lachnospirales</taxon>
        <taxon>Lachnospiraceae</taxon>
        <taxon>Muricoprocola</taxon>
    </lineage>
</organism>
<gene>
    <name evidence="2" type="ORF">OCV47_11350</name>
</gene>
<proteinExistence type="predicted"/>
<feature type="transmembrane region" description="Helical" evidence="1">
    <location>
        <begin position="6"/>
        <end position="24"/>
    </location>
</feature>
<dbReference type="EMBL" id="JAOQKE010000015">
    <property type="protein sequence ID" value="MCU6725935.1"/>
    <property type="molecule type" value="Genomic_DNA"/>
</dbReference>
<accession>A0ABT2SN52</accession>
<keyword evidence="3" id="KW-1185">Reference proteome</keyword>
<evidence type="ECO:0000313" key="3">
    <source>
        <dbReference type="Proteomes" id="UP001652338"/>
    </source>
</evidence>
<name>A0ABT2SN52_9FIRM</name>
<feature type="transmembrane region" description="Helical" evidence="1">
    <location>
        <begin position="36"/>
        <end position="54"/>
    </location>
</feature>
<comment type="caution">
    <text evidence="2">The sequence shown here is derived from an EMBL/GenBank/DDBJ whole genome shotgun (WGS) entry which is preliminary data.</text>
</comment>
<evidence type="ECO:0000313" key="2">
    <source>
        <dbReference type="EMBL" id="MCU6725935.1"/>
    </source>
</evidence>
<keyword evidence="1" id="KW-0812">Transmembrane</keyword>
<protein>
    <submittedName>
        <fullName evidence="2">Uncharacterized protein</fullName>
    </submittedName>
</protein>